<feature type="region of interest" description="Disordered" evidence="7">
    <location>
        <begin position="1296"/>
        <end position="1425"/>
    </location>
</feature>
<dbReference type="GeneID" id="94426285"/>
<comment type="caution">
    <text evidence="10">The sequence shown here is derived from an EMBL/GenBank/DDBJ whole genome shotgun (WGS) entry which is preliminary data.</text>
</comment>
<feature type="compositionally biased region" description="Basic and acidic residues" evidence="7">
    <location>
        <begin position="1532"/>
        <end position="1542"/>
    </location>
</feature>
<feature type="transmembrane region" description="Helical" evidence="8">
    <location>
        <begin position="750"/>
        <end position="772"/>
    </location>
</feature>
<feature type="region of interest" description="Disordered" evidence="7">
    <location>
        <begin position="1587"/>
        <end position="1608"/>
    </location>
</feature>
<feature type="active site" description="Proton donor" evidence="3">
    <location>
        <position position="1704"/>
    </location>
</feature>
<name>A0A2C6L759_9APIC</name>
<evidence type="ECO:0000256" key="1">
    <source>
        <dbReference type="ARBA" id="ARBA00022723"/>
    </source>
</evidence>
<feature type="compositionally biased region" description="Basic and acidic residues" evidence="7">
    <location>
        <begin position="1501"/>
        <end position="1513"/>
    </location>
</feature>
<evidence type="ECO:0000313" key="10">
    <source>
        <dbReference type="EMBL" id="PHJ23272.1"/>
    </source>
</evidence>
<dbReference type="GO" id="GO:0004114">
    <property type="term" value="F:3',5'-cyclic-nucleotide phosphodiesterase activity"/>
    <property type="evidence" value="ECO:0007669"/>
    <property type="project" value="InterPro"/>
</dbReference>
<feature type="compositionally biased region" description="Low complexity" evidence="7">
    <location>
        <begin position="344"/>
        <end position="354"/>
    </location>
</feature>
<feature type="compositionally biased region" description="Polar residues" evidence="7">
    <location>
        <begin position="1148"/>
        <end position="1158"/>
    </location>
</feature>
<keyword evidence="2 6" id="KW-0378">Hydrolase</keyword>
<dbReference type="PROSITE" id="PS51845">
    <property type="entry name" value="PDEASE_I_2"/>
    <property type="match status" value="1"/>
</dbReference>
<feature type="region of interest" description="Disordered" evidence="7">
    <location>
        <begin position="226"/>
        <end position="510"/>
    </location>
</feature>
<keyword evidence="1 5" id="KW-0479">Metal-binding</keyword>
<feature type="compositionally biased region" description="Low complexity" evidence="7">
    <location>
        <begin position="526"/>
        <end position="541"/>
    </location>
</feature>
<feature type="region of interest" description="Disordered" evidence="7">
    <location>
        <begin position="1438"/>
        <end position="1560"/>
    </location>
</feature>
<dbReference type="EMBL" id="MIGC01001225">
    <property type="protein sequence ID" value="PHJ23272.1"/>
    <property type="molecule type" value="Genomic_DNA"/>
</dbReference>
<dbReference type="SMART" id="SM00471">
    <property type="entry name" value="HDc"/>
    <property type="match status" value="1"/>
</dbReference>
<feature type="region of interest" description="Disordered" evidence="7">
    <location>
        <begin position="178"/>
        <end position="213"/>
    </location>
</feature>
<feature type="region of interest" description="Disordered" evidence="7">
    <location>
        <begin position="609"/>
        <end position="645"/>
    </location>
</feature>
<evidence type="ECO:0000256" key="2">
    <source>
        <dbReference type="ARBA" id="ARBA00022801"/>
    </source>
</evidence>
<evidence type="ECO:0000256" key="3">
    <source>
        <dbReference type="PIRSR" id="PIRSR623088-1"/>
    </source>
</evidence>
<feature type="binding site" evidence="5">
    <location>
        <position position="1742"/>
    </location>
    <ligand>
        <name>Zn(2+)</name>
        <dbReference type="ChEBI" id="CHEBI:29105"/>
        <label>1</label>
    </ligand>
</feature>
<feature type="binding site" evidence="4">
    <location>
        <position position="1908"/>
    </location>
    <ligand>
        <name>AMP</name>
        <dbReference type="ChEBI" id="CHEBI:456215"/>
    </ligand>
</feature>
<feature type="transmembrane region" description="Helical" evidence="8">
    <location>
        <begin position="779"/>
        <end position="803"/>
    </location>
</feature>
<evidence type="ECO:0000256" key="6">
    <source>
        <dbReference type="RuleBase" id="RU363067"/>
    </source>
</evidence>
<feature type="compositionally biased region" description="Low complexity" evidence="7">
    <location>
        <begin position="264"/>
        <end position="275"/>
    </location>
</feature>
<feature type="region of interest" description="Disordered" evidence="7">
    <location>
        <begin position="522"/>
        <end position="593"/>
    </location>
</feature>
<feature type="compositionally biased region" description="Basic and acidic residues" evidence="7">
    <location>
        <begin position="1340"/>
        <end position="1364"/>
    </location>
</feature>
<feature type="compositionally biased region" description="Basic residues" evidence="7">
    <location>
        <begin position="622"/>
        <end position="633"/>
    </location>
</feature>
<evidence type="ECO:0000256" key="4">
    <source>
        <dbReference type="PIRSR" id="PIRSR623088-2"/>
    </source>
</evidence>
<feature type="binding site" evidence="5">
    <location>
        <position position="1743"/>
    </location>
    <ligand>
        <name>Zn(2+)</name>
        <dbReference type="ChEBI" id="CHEBI:29105"/>
        <label>1</label>
    </ligand>
</feature>
<dbReference type="InterPro" id="IPR023174">
    <property type="entry name" value="PDEase_CS"/>
</dbReference>
<feature type="compositionally biased region" description="Basic and acidic residues" evidence="7">
    <location>
        <begin position="434"/>
        <end position="443"/>
    </location>
</feature>
<evidence type="ECO:0000259" key="9">
    <source>
        <dbReference type="PROSITE" id="PS51845"/>
    </source>
</evidence>
<dbReference type="OrthoDB" id="189220at2759"/>
<feature type="domain" description="PDEase" evidence="9">
    <location>
        <begin position="1615"/>
        <end position="1961"/>
    </location>
</feature>
<dbReference type="GO" id="GO:0046872">
    <property type="term" value="F:metal ion binding"/>
    <property type="evidence" value="ECO:0007669"/>
    <property type="project" value="UniProtKB-KW"/>
</dbReference>
<dbReference type="EC" id="3.1.4.-" evidence="6"/>
<dbReference type="PROSITE" id="PS00126">
    <property type="entry name" value="PDEASE_I_1"/>
    <property type="match status" value="1"/>
</dbReference>
<dbReference type="CDD" id="cd00077">
    <property type="entry name" value="HDc"/>
    <property type="match status" value="1"/>
</dbReference>
<feature type="binding site" evidence="4">
    <location>
        <begin position="1704"/>
        <end position="1708"/>
    </location>
    <ligand>
        <name>AMP</name>
        <dbReference type="ChEBI" id="CHEBI:456215"/>
    </ligand>
</feature>
<feature type="compositionally biased region" description="Basic residues" evidence="7">
    <location>
        <begin position="567"/>
        <end position="576"/>
    </location>
</feature>
<dbReference type="PANTHER" id="PTHR11347">
    <property type="entry name" value="CYCLIC NUCLEOTIDE PHOSPHODIESTERASE"/>
    <property type="match status" value="1"/>
</dbReference>
<feature type="region of interest" description="Disordered" evidence="7">
    <location>
        <begin position="1"/>
        <end position="27"/>
    </location>
</feature>
<dbReference type="VEuPathDB" id="ToxoDB:CSUI_002875"/>
<dbReference type="PRINTS" id="PR00387">
    <property type="entry name" value="PDIESTERASE1"/>
</dbReference>
<evidence type="ECO:0000256" key="5">
    <source>
        <dbReference type="PIRSR" id="PIRSR623088-3"/>
    </source>
</evidence>
<evidence type="ECO:0000256" key="8">
    <source>
        <dbReference type="SAM" id="Phobius"/>
    </source>
</evidence>
<feature type="transmembrane region" description="Helical" evidence="8">
    <location>
        <begin position="915"/>
        <end position="936"/>
    </location>
</feature>
<comment type="cofactor">
    <cofactor evidence="6">
        <name>a divalent metal cation</name>
        <dbReference type="ChEBI" id="CHEBI:60240"/>
    </cofactor>
    <text evidence="6">Binds 2 divalent metal cations per subunit. Site 1 may preferentially bind zinc ions, while site 2 has a preference for magnesium and/or manganese ions.</text>
</comment>
<feature type="binding site" evidence="5">
    <location>
        <position position="1708"/>
    </location>
    <ligand>
        <name>Zn(2+)</name>
        <dbReference type="ChEBI" id="CHEBI:29105"/>
        <label>1</label>
    </ligand>
</feature>
<protein>
    <recommendedName>
        <fullName evidence="6">Phosphodiesterase</fullName>
        <ecNumber evidence="6">3.1.4.-</ecNumber>
    </recommendedName>
</protein>
<reference evidence="10 11" key="1">
    <citation type="journal article" date="2017" name="Int. J. Parasitol.">
        <title>The genome of the protozoan parasite Cystoisospora suis and a reverse vaccinology approach to identify vaccine candidates.</title>
        <authorList>
            <person name="Palmieri N."/>
            <person name="Shrestha A."/>
            <person name="Ruttkowski B."/>
            <person name="Beck T."/>
            <person name="Vogl C."/>
            <person name="Tomley F."/>
            <person name="Blake D.P."/>
            <person name="Joachim A."/>
        </authorList>
    </citation>
    <scope>NUCLEOTIDE SEQUENCE [LARGE SCALE GENOMIC DNA]</scope>
    <source>
        <strain evidence="10 11">Wien I</strain>
    </source>
</reference>
<dbReference type="RefSeq" id="XP_067924948.1">
    <property type="nucleotide sequence ID" value="XM_068063074.1"/>
</dbReference>
<feature type="binding site" evidence="4">
    <location>
        <position position="1856"/>
    </location>
    <ligand>
        <name>AMP</name>
        <dbReference type="ChEBI" id="CHEBI:456215"/>
    </ligand>
</feature>
<sequence>MWHLRRSPPQVGLPRLPGRIGGDGEGGGRFDTSPYSCCSSEHLPHHHRHLLGWEGEEERRRHWGRSRKSCRVASSSSSSLLESNCEDLKLHNPSQNLSVTCGRVSEANEKKESPCCFRSRRCHWTRENLERCSPGDKGGEEWFEKEEREMDDAVSIQRGENDFELPRNTWEILSVAIHTSPPGDTSDSLTSRHRGQRPPPQSSSKSSGSRSRANEYAISFRNSQCFSLGDPSMVEPQKRQSNSAHVYETPEEFGAGGTDRHTHPAVPSSPTTTPTSQPPQSAPKSDAGRAVVGIGEGRGSEGPSASTRGAEAPPSSSSACTHPLPAPQGRPTGSPVAQSPLGASSSDSNSSSGRRSPRRTSDTATEGRGGGVGEKEDQKQKGGYSASGTASSSLSSGTLLTPEGNHTRGGMELRAASVSDEMSMRNQGTGGGREGGEGDGNERRRQHLAGRFARLLGPQLASEESNATTAETTAPSPSSRPLPVLRPLRGGGAFPGGTGSQPSTIDEEDRRRRLVCLTSLTGSNLSVGSGSSKPPRSGGSVRSRDMSERHVGWRETSLGGDQERIGPKKRTSSRLRHLGEIGSDDGGATDGTDGDLDYVNVFDRSGVTSSLARGESSNSSKPKSHSFFLRRGHTSGGSERHGREMSAVGWLRKTSSRAKLLVAEGADAMFGAEINLFTGRQDRARELRRTSKGSLCSRAPSSPLRGVTGVALTSSRPFSMLPLKFQDESLEREYGKTLSRMCASRVYACFGLSMLVVCVFWPTMACTFTYAVNQTEAFGLFFFHIMWVLQIVGWILLLTAAALRYRVPFFADQLVVLSVLQMTWILTSVVAFSCTHIVNFISLHGEEIRRLDQAYGEGLRTDKPGKDQMFSGPVAVLTIGEDFLASVSLLMVLTLVESLVTVVCLGSLIPTRTRFTWPIYLLAPLLCPLPCTICNVEAPNFFRSSTGAVYYFVFLTVWLIGFVVRYSAECSQRVAFYCRVAPRKDIETLKEDLRRSQKQGGCTAVEELQHTAKCMEAIVKQVEGAYAAGTRDPTSTGDALGQASVRELAVLVSKLQEVLRGTDDLYSVRHTPLMLETPKGQELLELYGTTALSRQHTGGWASADSSDFPRRHSLNARADSRSGFDRLNASGSGPSPLSRPPQRLYTDPGNTLELSTRSGGCLQRPSLMEKLGRQLGLCAHPLHLRTDALQGEMPGSSSAGNESYFLAGSEKGRAGSRSTSPGSRLQHLLHDWPRSRNCSDSLDQGEGRRKSAPPAGVADLRRPARSPGGGHGLQLLPERGRNTCCTCSCHRNEELNHRDTSGGALITTRTPSPTEVPSGRGGDEVIAISQTPSPGTADGTSKEGGDSTEPSERVKDIHDIESRVRSASPGSRSNLPPKSCTLRSAHTEQTWATAPRGDSVAWSSIPSLGKGHGQADRPSRPHQGRSHHLFKIFPMGLFRKRGDSPTASVLDTKRAKVGTEHSQSLERPDTRSECPESADAPREHRHTRTPAFLHHAVGKLSKGEGDTRQHEKSSVAGSPSSSGENQGTSRKTSRDGPSRGRCPENGQTEPDGAKGRKLTPGSAAYEYTPFECELLGLQLRPLDCNKSLGKRAEDTDGQKRTKRRRADGDCASRDVQLLVGEDLKETLLQSPYGTNPYLESAEGSLGRHWSFDMLTFASVSPDIVVDVGRVLLLPYMEAINCSSEKVLVELLRNIQVRYLDNAYHNQTHAAEVAHATACLVRCLIPTGWAFGDVCSILAAVAHDVGHPGRSNAFLQNSYHPLSIIYNDASILENFHASLLFRIMSEVPGTNIFENIPQENFRMARQHIIGLILATDIKLHFEAISRFRLRRNSPEFNFLKKEEDEWLVRRMVMKTADLSHATVDWDSHFIWSCKVTSEFYQQGDMEVRLGLPVSPFGDREKHGELAKGQTAFLTFVVEPLLRELEALEASISHLITRPVVSLDLLVHYEINLQQWREADAARQVVLLDPRLIEFDRFRPGEPMSESEKRRLVVECGGGPD</sequence>
<feature type="compositionally biased region" description="Basic and acidic residues" evidence="7">
    <location>
        <begin position="1451"/>
        <end position="1482"/>
    </location>
</feature>
<organism evidence="10 11">
    <name type="scientific">Cystoisospora suis</name>
    <dbReference type="NCBI Taxonomy" id="483139"/>
    <lineage>
        <taxon>Eukaryota</taxon>
        <taxon>Sar</taxon>
        <taxon>Alveolata</taxon>
        <taxon>Apicomplexa</taxon>
        <taxon>Conoidasida</taxon>
        <taxon>Coccidia</taxon>
        <taxon>Eucoccidiorida</taxon>
        <taxon>Eimeriorina</taxon>
        <taxon>Sarcocystidae</taxon>
        <taxon>Cystoisospora</taxon>
    </lineage>
</organism>
<feature type="binding site" evidence="5">
    <location>
        <position position="1743"/>
    </location>
    <ligand>
        <name>Zn(2+)</name>
        <dbReference type="ChEBI" id="CHEBI:29105"/>
        <label>2</label>
    </ligand>
</feature>
<dbReference type="InterPro" id="IPR023088">
    <property type="entry name" value="PDEase"/>
</dbReference>
<feature type="transmembrane region" description="Helical" evidence="8">
    <location>
        <begin position="948"/>
        <end position="968"/>
    </location>
</feature>
<keyword evidence="11" id="KW-1185">Reference proteome</keyword>
<evidence type="ECO:0000313" key="11">
    <source>
        <dbReference type="Proteomes" id="UP000221165"/>
    </source>
</evidence>
<feature type="compositionally biased region" description="Gly residues" evidence="7">
    <location>
        <begin position="489"/>
        <end position="499"/>
    </location>
</feature>
<dbReference type="InterPro" id="IPR002073">
    <property type="entry name" value="PDEase_catalytic_dom"/>
</dbReference>
<gene>
    <name evidence="10" type="ORF">CSUI_002875</name>
</gene>
<keyword evidence="8" id="KW-1133">Transmembrane helix</keyword>
<feature type="compositionally biased region" description="Basic and acidic residues" evidence="7">
    <location>
        <begin position="1590"/>
        <end position="1599"/>
    </location>
</feature>
<feature type="compositionally biased region" description="Low complexity" evidence="7">
    <location>
        <begin position="461"/>
        <end position="488"/>
    </location>
</feature>
<keyword evidence="8" id="KW-0472">Membrane</keyword>
<feature type="transmembrane region" description="Helical" evidence="8">
    <location>
        <begin position="887"/>
        <end position="909"/>
    </location>
</feature>
<dbReference type="InterPro" id="IPR003607">
    <property type="entry name" value="HD/PDEase_dom"/>
</dbReference>
<dbReference type="Gene3D" id="1.10.1300.10">
    <property type="entry name" value="3'5'-cyclic nucleotide phosphodiesterase, catalytic domain"/>
    <property type="match status" value="1"/>
</dbReference>
<feature type="compositionally biased region" description="Low complexity" evidence="7">
    <location>
        <begin position="202"/>
        <end position="211"/>
    </location>
</feature>
<dbReference type="Pfam" id="PF00233">
    <property type="entry name" value="PDEase_I"/>
    <property type="match status" value="1"/>
</dbReference>
<accession>A0A2C6L759</accession>
<dbReference type="InterPro" id="IPR036971">
    <property type="entry name" value="PDEase_catalytic_dom_sf"/>
</dbReference>
<dbReference type="SUPFAM" id="SSF109604">
    <property type="entry name" value="HD-domain/PDEase-like"/>
    <property type="match status" value="1"/>
</dbReference>
<feature type="transmembrane region" description="Helical" evidence="8">
    <location>
        <begin position="815"/>
        <end position="841"/>
    </location>
</feature>
<feature type="compositionally biased region" description="Low complexity" evidence="7">
    <location>
        <begin position="386"/>
        <end position="401"/>
    </location>
</feature>
<feature type="binding site" evidence="4">
    <location>
        <position position="1743"/>
    </location>
    <ligand>
        <name>AMP</name>
        <dbReference type="ChEBI" id="CHEBI:456215"/>
    </ligand>
</feature>
<feature type="region of interest" description="Disordered" evidence="7">
    <location>
        <begin position="1209"/>
        <end position="1277"/>
    </location>
</feature>
<feature type="compositionally biased region" description="Polar residues" evidence="7">
    <location>
        <begin position="1368"/>
        <end position="1392"/>
    </location>
</feature>
<feature type="compositionally biased region" description="Low complexity" evidence="7">
    <location>
        <begin position="1130"/>
        <end position="1144"/>
    </location>
</feature>
<comment type="similarity">
    <text evidence="6">Belongs to the cyclic nucleotide phosphodiesterase family.</text>
</comment>
<evidence type="ECO:0000256" key="7">
    <source>
        <dbReference type="SAM" id="MobiDB-lite"/>
    </source>
</evidence>
<dbReference type="Proteomes" id="UP000221165">
    <property type="component" value="Unassembled WGS sequence"/>
</dbReference>
<dbReference type="GO" id="GO:0007165">
    <property type="term" value="P:signal transduction"/>
    <property type="evidence" value="ECO:0007669"/>
    <property type="project" value="InterPro"/>
</dbReference>
<feature type="compositionally biased region" description="Basic and acidic residues" evidence="7">
    <location>
        <begin position="542"/>
        <end position="553"/>
    </location>
</feature>
<proteinExistence type="inferred from homology"/>
<feature type="binding site" evidence="5">
    <location>
        <position position="1856"/>
    </location>
    <ligand>
        <name>Zn(2+)</name>
        <dbReference type="ChEBI" id="CHEBI:29105"/>
        <label>1</label>
    </ligand>
</feature>
<feature type="region of interest" description="Disordered" evidence="7">
    <location>
        <begin position="1098"/>
        <end position="1159"/>
    </location>
</feature>
<keyword evidence="8" id="KW-0812">Transmembrane</keyword>